<dbReference type="SUPFAM" id="SSF52777">
    <property type="entry name" value="CoA-dependent acyltransferases"/>
    <property type="match status" value="1"/>
</dbReference>
<dbReference type="EMBL" id="JABXJJ020000005">
    <property type="protein sequence ID" value="MDI5968694.1"/>
    <property type="molecule type" value="Genomic_DNA"/>
</dbReference>
<dbReference type="Pfam" id="PF02458">
    <property type="entry name" value="Transferase"/>
    <property type="match status" value="1"/>
</dbReference>
<keyword evidence="3" id="KW-0012">Acyltransferase</keyword>
<dbReference type="PANTHER" id="PTHR31642">
    <property type="entry name" value="TRICHOTHECENE 3-O-ACETYLTRANSFERASE"/>
    <property type="match status" value="1"/>
</dbReference>
<sequence length="452" mass="48871">MSTARRSARSRSRGPSFTVRAGSASGERVRLSVLDLLTGTFATSRVFFYRTALDGAALRASLARTLAHYPLLTGRLARDADGGLSVVCNDAGAAFVEADADAPLPDYDYDSTVDKRLLRNVNPFMAVGHDEPVLTVKLTRMGGGCALGVGINHSVVDGTAYMTFMQHWAAEHLGLEHPAPCHDRAALDSLASLARPGAEEHSDQYAVVGRRQKLAFLWRVNKGATGMRTVGMRFTAGEIGAIKENAQAGLAGTGKWVSSADALTAHLWQVAAELRDRPADSRERLGIVIGARAALKGDLPEAYWGNVVTNVRPGMAAGELRAAPLSTVATVLRESLDGVTGAVMHDEIGFLESQRRAGRVKGVMSRMALEAFDNTVAVNNLGRLPVYRIDFGTGRPFWCQYPPNLIPWTFRINATPDDDAGRDVQLTLPREVAKAFDDPHWDRRLHAYAEPS</sequence>
<dbReference type="Gene3D" id="3.30.559.10">
    <property type="entry name" value="Chloramphenicol acetyltransferase-like domain"/>
    <property type="match status" value="2"/>
</dbReference>
<comment type="caution">
    <text evidence="3">The sequence shown here is derived from an EMBL/GenBank/DDBJ whole genome shotgun (WGS) entry which is preliminary data.</text>
</comment>
<feature type="compositionally biased region" description="Basic residues" evidence="2">
    <location>
        <begin position="1"/>
        <end position="12"/>
    </location>
</feature>
<name>A0AA90GVI4_9ACTN</name>
<proteinExistence type="predicted"/>
<dbReference type="AlphaFoldDB" id="A0AA90GVI4"/>
<dbReference type="RefSeq" id="WP_271312411.1">
    <property type="nucleotide sequence ID" value="NZ_JABXJJ020000005.1"/>
</dbReference>
<evidence type="ECO:0000256" key="1">
    <source>
        <dbReference type="ARBA" id="ARBA00022679"/>
    </source>
</evidence>
<dbReference type="InterPro" id="IPR050317">
    <property type="entry name" value="Plant_Fungal_Acyltransferase"/>
</dbReference>
<evidence type="ECO:0000313" key="3">
    <source>
        <dbReference type="EMBL" id="MDI5968694.1"/>
    </source>
</evidence>
<keyword evidence="1" id="KW-0808">Transferase</keyword>
<feature type="region of interest" description="Disordered" evidence="2">
    <location>
        <begin position="1"/>
        <end position="20"/>
    </location>
</feature>
<dbReference type="PANTHER" id="PTHR31642:SF310">
    <property type="entry name" value="FATTY ALCOHOL:CAFFEOYL-COA ACYLTRANSFERASE"/>
    <property type="match status" value="1"/>
</dbReference>
<organism evidence="3">
    <name type="scientific">Streptantibioticus silvisoli</name>
    <dbReference type="NCBI Taxonomy" id="2705255"/>
    <lineage>
        <taxon>Bacteria</taxon>
        <taxon>Bacillati</taxon>
        <taxon>Actinomycetota</taxon>
        <taxon>Actinomycetes</taxon>
        <taxon>Kitasatosporales</taxon>
        <taxon>Streptomycetaceae</taxon>
        <taxon>Streptantibioticus</taxon>
    </lineage>
</organism>
<dbReference type="InterPro" id="IPR023213">
    <property type="entry name" value="CAT-like_dom_sf"/>
</dbReference>
<evidence type="ECO:0000256" key="2">
    <source>
        <dbReference type="SAM" id="MobiDB-lite"/>
    </source>
</evidence>
<accession>A0AA90GVI4</accession>
<reference evidence="3" key="1">
    <citation type="submission" date="2023-05" db="EMBL/GenBank/DDBJ databases">
        <title>Streptantibioticus silvisoli sp. nov., acidotolerant actinomycetes 1 from pine litter.</title>
        <authorList>
            <person name="Swiecimska M."/>
            <person name="Golinska P."/>
            <person name="Sangal V."/>
            <person name="Wachnowicz B."/>
            <person name="Goodfellow M."/>
        </authorList>
    </citation>
    <scope>NUCLEOTIDE SEQUENCE</scope>
    <source>
        <strain evidence="3">SL13</strain>
    </source>
</reference>
<dbReference type="GO" id="GO:0016747">
    <property type="term" value="F:acyltransferase activity, transferring groups other than amino-acyl groups"/>
    <property type="evidence" value="ECO:0007669"/>
    <property type="project" value="TreeGrafter"/>
</dbReference>
<protein>
    <submittedName>
        <fullName evidence="3">Acyltransferase</fullName>
    </submittedName>
</protein>
<gene>
    <name evidence="3" type="ORF">POF50_004920</name>
</gene>